<organism evidence="4 5">
    <name type="scientific">Letharia lupina</name>
    <dbReference type="NCBI Taxonomy" id="560253"/>
    <lineage>
        <taxon>Eukaryota</taxon>
        <taxon>Fungi</taxon>
        <taxon>Dikarya</taxon>
        <taxon>Ascomycota</taxon>
        <taxon>Pezizomycotina</taxon>
        <taxon>Lecanoromycetes</taxon>
        <taxon>OSLEUM clade</taxon>
        <taxon>Lecanoromycetidae</taxon>
        <taxon>Lecanorales</taxon>
        <taxon>Lecanorineae</taxon>
        <taxon>Parmeliaceae</taxon>
        <taxon>Letharia</taxon>
    </lineage>
</organism>
<keyword evidence="2" id="KW-1133">Transmembrane helix</keyword>
<evidence type="ECO:0000259" key="3">
    <source>
        <dbReference type="Pfam" id="PF20237"/>
    </source>
</evidence>
<dbReference type="Proteomes" id="UP000593566">
    <property type="component" value="Unassembled WGS sequence"/>
</dbReference>
<evidence type="ECO:0000256" key="1">
    <source>
        <dbReference type="SAM" id="MobiDB-lite"/>
    </source>
</evidence>
<dbReference type="AlphaFoldDB" id="A0A8H6CMX0"/>
<dbReference type="PANTHER" id="PTHR34502:SF3">
    <property type="entry name" value="DUF6594 DOMAIN-CONTAINING PROTEIN"/>
    <property type="match status" value="1"/>
</dbReference>
<feature type="domain" description="DUF6594" evidence="3">
    <location>
        <begin position="115"/>
        <end position="381"/>
    </location>
</feature>
<reference evidence="4 5" key="1">
    <citation type="journal article" date="2020" name="Genomics">
        <title>Complete, high-quality genomes from long-read metagenomic sequencing of two wolf lichen thalli reveals enigmatic genome architecture.</title>
        <authorList>
            <person name="McKenzie S.K."/>
            <person name="Walston R.F."/>
            <person name="Allen J.L."/>
        </authorList>
    </citation>
    <scope>NUCLEOTIDE SEQUENCE [LARGE SCALE GENOMIC DNA]</scope>
    <source>
        <strain evidence="4">WasteWater1</strain>
    </source>
</reference>
<protein>
    <recommendedName>
        <fullName evidence="3">DUF6594 domain-containing protein</fullName>
    </recommendedName>
</protein>
<feature type="transmembrane region" description="Helical" evidence="2">
    <location>
        <begin position="341"/>
        <end position="362"/>
    </location>
</feature>
<keyword evidence="5" id="KW-1185">Reference proteome</keyword>
<dbReference type="PANTHER" id="PTHR34502">
    <property type="entry name" value="DUF6594 DOMAIN-CONTAINING PROTEIN-RELATED"/>
    <property type="match status" value="1"/>
</dbReference>
<sequence>MPALRQANWNVSDGDLQSSTTNHAQAGRDQVYENPSSPNSQEASTESPRHSVSNLPYPFDSQSSLENDNGSHAWRRSLIARIIDTFQLSKSYLPGHVKGDVDQIIHSLNEYCSGYGKVAAIENLDSDFLIYRKFGWLRNYALLHLQDELAALQHELEEFDKWDFRDGDQKRLVSRQLDYGRPDSRRREIMASVHGKLREYDEALLRTQKIQAIKRPSRRSQRNVHNLIHNTESLVRNEADWIREGTDLAALGCAADRGWLNTCLENTLNTISRTATKKLFQTHEQEIKTGDEALHLVSLDRLDNVLRAIVTMVAAILLLVPVYVLFKLQPTSMSDVERRGIYQILTIFIFTLLFSASCSIFTQAKKQEVFAATAAYSAVLVVFLGNTSNVLVATNN</sequence>
<feature type="compositionally biased region" description="Polar residues" evidence="1">
    <location>
        <begin position="7"/>
        <end position="24"/>
    </location>
</feature>
<comment type="caution">
    <text evidence="4">The sequence shown here is derived from an EMBL/GenBank/DDBJ whole genome shotgun (WGS) entry which is preliminary data.</text>
</comment>
<accession>A0A8H6CMX0</accession>
<dbReference type="Pfam" id="PF20237">
    <property type="entry name" value="DUF6594"/>
    <property type="match status" value="1"/>
</dbReference>
<feature type="region of interest" description="Disordered" evidence="1">
    <location>
        <begin position="1"/>
        <end position="66"/>
    </location>
</feature>
<feature type="transmembrane region" description="Helical" evidence="2">
    <location>
        <begin position="305"/>
        <end position="326"/>
    </location>
</feature>
<dbReference type="EMBL" id="JACCJB010000006">
    <property type="protein sequence ID" value="KAF6226373.1"/>
    <property type="molecule type" value="Genomic_DNA"/>
</dbReference>
<gene>
    <name evidence="4" type="ORF">HO133_009239</name>
</gene>
<keyword evidence="2" id="KW-0812">Transmembrane</keyword>
<dbReference type="GeneID" id="59337634"/>
<feature type="compositionally biased region" description="Polar residues" evidence="1">
    <location>
        <begin position="33"/>
        <end position="66"/>
    </location>
</feature>
<evidence type="ECO:0000313" key="4">
    <source>
        <dbReference type="EMBL" id="KAF6226373.1"/>
    </source>
</evidence>
<dbReference type="RefSeq" id="XP_037154926.1">
    <property type="nucleotide sequence ID" value="XM_037300100.1"/>
</dbReference>
<evidence type="ECO:0000313" key="5">
    <source>
        <dbReference type="Proteomes" id="UP000593566"/>
    </source>
</evidence>
<dbReference type="InterPro" id="IPR046529">
    <property type="entry name" value="DUF6594"/>
</dbReference>
<evidence type="ECO:0000256" key="2">
    <source>
        <dbReference type="SAM" id="Phobius"/>
    </source>
</evidence>
<proteinExistence type="predicted"/>
<feature type="transmembrane region" description="Helical" evidence="2">
    <location>
        <begin position="369"/>
        <end position="392"/>
    </location>
</feature>
<name>A0A8H6CMX0_9LECA</name>
<keyword evidence="2" id="KW-0472">Membrane</keyword>